<dbReference type="SUPFAM" id="SSF88659">
    <property type="entry name" value="Sigma3 and sigma4 domains of RNA polymerase sigma factors"/>
    <property type="match status" value="1"/>
</dbReference>
<name>A0ABU3QY50_9GAMM</name>
<proteinExistence type="inferred from homology"/>
<dbReference type="InterPro" id="IPR014284">
    <property type="entry name" value="RNA_pol_sigma-70_dom"/>
</dbReference>
<evidence type="ECO:0000256" key="1">
    <source>
        <dbReference type="ARBA" id="ARBA00010641"/>
    </source>
</evidence>
<dbReference type="RefSeq" id="WP_315946098.1">
    <property type="nucleotide sequence ID" value="NZ_JAWCUA010000003.1"/>
</dbReference>
<reference evidence="8 9" key="1">
    <citation type="submission" date="2023-10" db="EMBL/GenBank/DDBJ databases">
        <title>Psychrosphaera aquimaarina strain SW33 isolated from seawater.</title>
        <authorList>
            <person name="Bayburt H."/>
            <person name="Kim J.M."/>
            <person name="Choi B.J."/>
            <person name="Jeon C.O."/>
        </authorList>
    </citation>
    <scope>NUCLEOTIDE SEQUENCE [LARGE SCALE GENOMIC DNA]</scope>
    <source>
        <strain evidence="8 9">KCTC 52743</strain>
    </source>
</reference>
<dbReference type="InterPro" id="IPR013325">
    <property type="entry name" value="RNA_pol_sigma_r2"/>
</dbReference>
<dbReference type="InterPro" id="IPR036388">
    <property type="entry name" value="WH-like_DNA-bd_sf"/>
</dbReference>
<sequence>MNQWDEDIAIRMKAGERDAFKICYQILSPVLYHLLLKISKNEDLAKDLLQDTFIDAFQNLKSYKIGSNFKSWIKRIAFNNFYNAVKRKDYINQNDIEVEDCIQDSPIHESALADTQLFELLLSILNETERLIIWLYIVEQYSHQEIATLFDKSISFSKSTVSRSLMRIKTHVKVKNYAY</sequence>
<keyword evidence="9" id="KW-1185">Reference proteome</keyword>
<feature type="domain" description="RNA polymerase sigma-70 region 2" evidence="6">
    <location>
        <begin position="24"/>
        <end position="89"/>
    </location>
</feature>
<dbReference type="Pfam" id="PF04542">
    <property type="entry name" value="Sigma70_r2"/>
    <property type="match status" value="1"/>
</dbReference>
<feature type="domain" description="RNA polymerase sigma factor 70 region 4 type 2" evidence="7">
    <location>
        <begin position="117"/>
        <end position="167"/>
    </location>
</feature>
<dbReference type="InterPro" id="IPR007627">
    <property type="entry name" value="RNA_pol_sigma70_r2"/>
</dbReference>
<dbReference type="Gene3D" id="1.10.1740.10">
    <property type="match status" value="1"/>
</dbReference>
<gene>
    <name evidence="8" type="ORF">RT723_04940</name>
</gene>
<dbReference type="SUPFAM" id="SSF88946">
    <property type="entry name" value="Sigma2 domain of RNA polymerase sigma factors"/>
    <property type="match status" value="1"/>
</dbReference>
<keyword evidence="5" id="KW-0804">Transcription</keyword>
<dbReference type="Gene3D" id="1.10.10.10">
    <property type="entry name" value="Winged helix-like DNA-binding domain superfamily/Winged helix DNA-binding domain"/>
    <property type="match status" value="1"/>
</dbReference>
<protein>
    <submittedName>
        <fullName evidence="8">Sigma-70 family RNA polymerase sigma factor</fullName>
    </submittedName>
</protein>
<dbReference type="Proteomes" id="UP001257914">
    <property type="component" value="Unassembled WGS sequence"/>
</dbReference>
<comment type="caution">
    <text evidence="8">The sequence shown here is derived from an EMBL/GenBank/DDBJ whole genome shotgun (WGS) entry which is preliminary data.</text>
</comment>
<dbReference type="Pfam" id="PF08281">
    <property type="entry name" value="Sigma70_r4_2"/>
    <property type="match status" value="1"/>
</dbReference>
<evidence type="ECO:0000256" key="4">
    <source>
        <dbReference type="ARBA" id="ARBA00023125"/>
    </source>
</evidence>
<keyword evidence="4" id="KW-0238">DNA-binding</keyword>
<keyword evidence="2" id="KW-0805">Transcription regulation</keyword>
<dbReference type="InterPro" id="IPR013324">
    <property type="entry name" value="RNA_pol_sigma_r3/r4-like"/>
</dbReference>
<evidence type="ECO:0000313" key="8">
    <source>
        <dbReference type="EMBL" id="MDU0112356.1"/>
    </source>
</evidence>
<evidence type="ECO:0000259" key="6">
    <source>
        <dbReference type="Pfam" id="PF04542"/>
    </source>
</evidence>
<dbReference type="PANTHER" id="PTHR43133">
    <property type="entry name" value="RNA POLYMERASE ECF-TYPE SIGMA FACTO"/>
    <property type="match status" value="1"/>
</dbReference>
<evidence type="ECO:0000256" key="3">
    <source>
        <dbReference type="ARBA" id="ARBA00023082"/>
    </source>
</evidence>
<dbReference type="PANTHER" id="PTHR43133:SF8">
    <property type="entry name" value="RNA POLYMERASE SIGMA FACTOR HI_1459-RELATED"/>
    <property type="match status" value="1"/>
</dbReference>
<dbReference type="InterPro" id="IPR039425">
    <property type="entry name" value="RNA_pol_sigma-70-like"/>
</dbReference>
<evidence type="ECO:0000313" key="9">
    <source>
        <dbReference type="Proteomes" id="UP001257914"/>
    </source>
</evidence>
<organism evidence="8 9">
    <name type="scientific">Psychrosphaera aquimarina</name>
    <dbReference type="NCBI Taxonomy" id="2044854"/>
    <lineage>
        <taxon>Bacteria</taxon>
        <taxon>Pseudomonadati</taxon>
        <taxon>Pseudomonadota</taxon>
        <taxon>Gammaproteobacteria</taxon>
        <taxon>Alteromonadales</taxon>
        <taxon>Pseudoalteromonadaceae</taxon>
        <taxon>Psychrosphaera</taxon>
    </lineage>
</organism>
<accession>A0ABU3QY50</accession>
<dbReference type="InterPro" id="IPR013249">
    <property type="entry name" value="RNA_pol_sigma70_r4_t2"/>
</dbReference>
<dbReference type="NCBIfam" id="TIGR02937">
    <property type="entry name" value="sigma70-ECF"/>
    <property type="match status" value="1"/>
</dbReference>
<keyword evidence="3" id="KW-0731">Sigma factor</keyword>
<evidence type="ECO:0000256" key="2">
    <source>
        <dbReference type="ARBA" id="ARBA00023015"/>
    </source>
</evidence>
<evidence type="ECO:0000256" key="5">
    <source>
        <dbReference type="ARBA" id="ARBA00023163"/>
    </source>
</evidence>
<evidence type="ECO:0000259" key="7">
    <source>
        <dbReference type="Pfam" id="PF08281"/>
    </source>
</evidence>
<dbReference type="EMBL" id="JAWCUA010000003">
    <property type="protein sequence ID" value="MDU0112356.1"/>
    <property type="molecule type" value="Genomic_DNA"/>
</dbReference>
<comment type="similarity">
    <text evidence="1">Belongs to the sigma-70 factor family. ECF subfamily.</text>
</comment>